<gene>
    <name evidence="1" type="ORF">FHS09_004492</name>
</gene>
<name>A0A7W4ZBA1_9GAMM</name>
<evidence type="ECO:0000313" key="1">
    <source>
        <dbReference type="EMBL" id="MBB3063628.1"/>
    </source>
</evidence>
<dbReference type="Proteomes" id="UP000535937">
    <property type="component" value="Unassembled WGS sequence"/>
</dbReference>
<keyword evidence="2" id="KW-1185">Reference proteome</keyword>
<protein>
    <submittedName>
        <fullName evidence="1">Uncharacterized protein</fullName>
    </submittedName>
</protein>
<dbReference type="EMBL" id="JACHWZ010000042">
    <property type="protein sequence ID" value="MBB3063628.1"/>
    <property type="molecule type" value="Genomic_DNA"/>
</dbReference>
<accession>A0A7W4ZBA1</accession>
<proteinExistence type="predicted"/>
<comment type="caution">
    <text evidence="1">The sequence shown here is derived from an EMBL/GenBank/DDBJ whole genome shotgun (WGS) entry which is preliminary data.</text>
</comment>
<reference evidence="1 2" key="1">
    <citation type="submission" date="2020-08" db="EMBL/GenBank/DDBJ databases">
        <title>Genomic Encyclopedia of Type Strains, Phase III (KMG-III): the genomes of soil and plant-associated and newly described type strains.</title>
        <authorList>
            <person name="Whitman W."/>
        </authorList>
    </citation>
    <scope>NUCLEOTIDE SEQUENCE [LARGE SCALE GENOMIC DNA]</scope>
    <source>
        <strain evidence="1 2">CECT 8799</strain>
    </source>
</reference>
<dbReference type="RefSeq" id="WP_183463974.1">
    <property type="nucleotide sequence ID" value="NZ_JACHWZ010000042.1"/>
</dbReference>
<evidence type="ECO:0000313" key="2">
    <source>
        <dbReference type="Proteomes" id="UP000535937"/>
    </source>
</evidence>
<sequence length="109" mass="12392">MTTAQKIYRAIEFFSTKEPHYSQFKMTFREAVINHGVPAANAGKMAEVAAESLRRHTDRDYHLGMAQIIACDSRFDRAMDGSVAAFQAMHKYMSYYLDYAELQQASVAN</sequence>
<organism evidence="1 2">
    <name type="scientific">Microbulbifer rhizosphaerae</name>
    <dbReference type="NCBI Taxonomy" id="1562603"/>
    <lineage>
        <taxon>Bacteria</taxon>
        <taxon>Pseudomonadati</taxon>
        <taxon>Pseudomonadota</taxon>
        <taxon>Gammaproteobacteria</taxon>
        <taxon>Cellvibrionales</taxon>
        <taxon>Microbulbiferaceae</taxon>
        <taxon>Microbulbifer</taxon>
    </lineage>
</organism>
<dbReference type="AlphaFoldDB" id="A0A7W4ZBA1"/>